<gene>
    <name evidence="1" type="primary">ORF96644</name>
</gene>
<name>A0A0B7A4F9_9EUPU</name>
<reference evidence="1" key="1">
    <citation type="submission" date="2014-12" db="EMBL/GenBank/DDBJ databases">
        <title>Insight into the proteome of Arion vulgaris.</title>
        <authorList>
            <person name="Aradska J."/>
            <person name="Bulat T."/>
            <person name="Smidak R."/>
            <person name="Sarate P."/>
            <person name="Gangsoo J."/>
            <person name="Sialana F."/>
            <person name="Bilban M."/>
            <person name="Lubec G."/>
        </authorList>
    </citation>
    <scope>NUCLEOTIDE SEQUENCE</scope>
    <source>
        <tissue evidence="1">Skin</tissue>
    </source>
</reference>
<dbReference type="EMBL" id="HACG01028833">
    <property type="protein sequence ID" value="CEK75698.1"/>
    <property type="molecule type" value="Transcribed_RNA"/>
</dbReference>
<evidence type="ECO:0000313" key="1">
    <source>
        <dbReference type="EMBL" id="CEK75698.1"/>
    </source>
</evidence>
<feature type="non-terminal residue" evidence="1">
    <location>
        <position position="1"/>
    </location>
</feature>
<sequence length="57" mass="6245">LIIFLKFIQAILCFKDGQTPAELASEAGYDYIASYINNFSVDPDGKLLTVACVEADE</sequence>
<proteinExistence type="predicted"/>
<dbReference type="AlphaFoldDB" id="A0A0B7A4F9"/>
<accession>A0A0B7A4F9</accession>
<protein>
    <submittedName>
        <fullName evidence="1">Uncharacterized protein</fullName>
    </submittedName>
</protein>
<organism evidence="1">
    <name type="scientific">Arion vulgaris</name>
    <dbReference type="NCBI Taxonomy" id="1028688"/>
    <lineage>
        <taxon>Eukaryota</taxon>
        <taxon>Metazoa</taxon>
        <taxon>Spiralia</taxon>
        <taxon>Lophotrochozoa</taxon>
        <taxon>Mollusca</taxon>
        <taxon>Gastropoda</taxon>
        <taxon>Heterobranchia</taxon>
        <taxon>Euthyneura</taxon>
        <taxon>Panpulmonata</taxon>
        <taxon>Eupulmonata</taxon>
        <taxon>Stylommatophora</taxon>
        <taxon>Helicina</taxon>
        <taxon>Arionoidea</taxon>
        <taxon>Arionidae</taxon>
        <taxon>Arion</taxon>
    </lineage>
</organism>